<accession>A0AAD8EML0</accession>
<reference evidence="1" key="1">
    <citation type="journal article" date="2023" name="IScience">
        <title>Live-bearing cockroach genome reveals convergent evolutionary mechanisms linked to viviparity in insects and beyond.</title>
        <authorList>
            <person name="Fouks B."/>
            <person name="Harrison M.C."/>
            <person name="Mikhailova A.A."/>
            <person name="Marchal E."/>
            <person name="English S."/>
            <person name="Carruthers M."/>
            <person name="Jennings E.C."/>
            <person name="Chiamaka E.L."/>
            <person name="Frigard R.A."/>
            <person name="Pippel M."/>
            <person name="Attardo G.M."/>
            <person name="Benoit J.B."/>
            <person name="Bornberg-Bauer E."/>
            <person name="Tobe S.S."/>
        </authorList>
    </citation>
    <scope>NUCLEOTIDE SEQUENCE</scope>
    <source>
        <strain evidence="1">Stay&amp;Tobe</strain>
    </source>
</reference>
<gene>
    <name evidence="1" type="ORF">L9F63_013104</name>
</gene>
<dbReference type="EMBL" id="JASPKZ010002319">
    <property type="protein sequence ID" value="KAJ9595691.1"/>
    <property type="molecule type" value="Genomic_DNA"/>
</dbReference>
<reference evidence="1" key="2">
    <citation type="submission" date="2023-05" db="EMBL/GenBank/DDBJ databases">
        <authorList>
            <person name="Fouks B."/>
        </authorList>
    </citation>
    <scope>NUCLEOTIDE SEQUENCE</scope>
    <source>
        <strain evidence="1">Stay&amp;Tobe</strain>
        <tissue evidence="1">Testes</tissue>
    </source>
</reference>
<evidence type="ECO:0000313" key="2">
    <source>
        <dbReference type="Proteomes" id="UP001233999"/>
    </source>
</evidence>
<name>A0AAD8EML0_DIPPU</name>
<protein>
    <submittedName>
        <fullName evidence="1">Uncharacterized protein</fullName>
    </submittedName>
</protein>
<sequence length="107" mass="11911">MDVWYNLYMHVCFTGLQLGETVKLLKVPIIIGTVPLQQQMDQLELGAGEPLIPGTNLPQPSTEPCVFGPYSITEKNDGGSIPEVTFTPLYVTYSKKSENKQVSEYDE</sequence>
<organism evidence="1 2">
    <name type="scientific">Diploptera punctata</name>
    <name type="common">Pacific beetle cockroach</name>
    <dbReference type="NCBI Taxonomy" id="6984"/>
    <lineage>
        <taxon>Eukaryota</taxon>
        <taxon>Metazoa</taxon>
        <taxon>Ecdysozoa</taxon>
        <taxon>Arthropoda</taxon>
        <taxon>Hexapoda</taxon>
        <taxon>Insecta</taxon>
        <taxon>Pterygota</taxon>
        <taxon>Neoptera</taxon>
        <taxon>Polyneoptera</taxon>
        <taxon>Dictyoptera</taxon>
        <taxon>Blattodea</taxon>
        <taxon>Blaberoidea</taxon>
        <taxon>Blaberidae</taxon>
        <taxon>Diplopterinae</taxon>
        <taxon>Diploptera</taxon>
    </lineage>
</organism>
<keyword evidence="2" id="KW-1185">Reference proteome</keyword>
<dbReference type="AlphaFoldDB" id="A0AAD8EML0"/>
<proteinExistence type="predicted"/>
<evidence type="ECO:0000313" key="1">
    <source>
        <dbReference type="EMBL" id="KAJ9595691.1"/>
    </source>
</evidence>
<dbReference type="Proteomes" id="UP001233999">
    <property type="component" value="Unassembled WGS sequence"/>
</dbReference>
<comment type="caution">
    <text evidence="1">The sequence shown here is derived from an EMBL/GenBank/DDBJ whole genome shotgun (WGS) entry which is preliminary data.</text>
</comment>